<dbReference type="HOGENOM" id="CLU_2078646_0_0_1"/>
<accession>A0A0C9T618</accession>
<proteinExistence type="predicted"/>
<evidence type="ECO:0000313" key="2">
    <source>
        <dbReference type="Proteomes" id="UP000053647"/>
    </source>
</evidence>
<protein>
    <submittedName>
        <fullName evidence="1">Uncharacterized protein</fullName>
    </submittedName>
</protein>
<dbReference type="EMBL" id="KN819386">
    <property type="protein sequence ID" value="KIJ11140.1"/>
    <property type="molecule type" value="Genomic_DNA"/>
</dbReference>
<dbReference type="Proteomes" id="UP000053647">
    <property type="component" value="Unassembled WGS sequence"/>
</dbReference>
<keyword evidence="2" id="KW-1185">Reference proteome</keyword>
<reference evidence="1 2" key="1">
    <citation type="submission" date="2014-06" db="EMBL/GenBank/DDBJ databases">
        <authorList>
            <consortium name="DOE Joint Genome Institute"/>
            <person name="Kuo A."/>
            <person name="Kohler A."/>
            <person name="Nagy L.G."/>
            <person name="Floudas D."/>
            <person name="Copeland A."/>
            <person name="Barry K.W."/>
            <person name="Cichocki N."/>
            <person name="Veneault-Fourrey C."/>
            <person name="LaButti K."/>
            <person name="Lindquist E.A."/>
            <person name="Lipzen A."/>
            <person name="Lundell T."/>
            <person name="Morin E."/>
            <person name="Murat C."/>
            <person name="Sun H."/>
            <person name="Tunlid A."/>
            <person name="Henrissat B."/>
            <person name="Grigoriev I.V."/>
            <person name="Hibbett D.S."/>
            <person name="Martin F."/>
            <person name="Nordberg H.P."/>
            <person name="Cantor M.N."/>
            <person name="Hua S.X."/>
        </authorList>
    </citation>
    <scope>NUCLEOTIDE SEQUENCE [LARGE SCALE GENOMIC DNA]</scope>
    <source>
        <strain evidence="1 2">ATCC 200175</strain>
    </source>
</reference>
<name>A0A0C9T618_PAXIN</name>
<reference evidence="2" key="2">
    <citation type="submission" date="2015-01" db="EMBL/GenBank/DDBJ databases">
        <title>Evolutionary Origins and Diversification of the Mycorrhizal Mutualists.</title>
        <authorList>
            <consortium name="DOE Joint Genome Institute"/>
            <consortium name="Mycorrhizal Genomics Consortium"/>
            <person name="Kohler A."/>
            <person name="Kuo A."/>
            <person name="Nagy L.G."/>
            <person name="Floudas D."/>
            <person name="Copeland A."/>
            <person name="Barry K.W."/>
            <person name="Cichocki N."/>
            <person name="Veneault-Fourrey C."/>
            <person name="LaButti K."/>
            <person name="Lindquist E.A."/>
            <person name="Lipzen A."/>
            <person name="Lundell T."/>
            <person name="Morin E."/>
            <person name="Murat C."/>
            <person name="Riley R."/>
            <person name="Ohm R."/>
            <person name="Sun H."/>
            <person name="Tunlid A."/>
            <person name="Henrissat B."/>
            <person name="Grigoriev I.V."/>
            <person name="Hibbett D.S."/>
            <person name="Martin F."/>
        </authorList>
    </citation>
    <scope>NUCLEOTIDE SEQUENCE [LARGE SCALE GENOMIC DNA]</scope>
    <source>
        <strain evidence="2">ATCC 200175</strain>
    </source>
</reference>
<gene>
    <name evidence="1" type="ORF">PAXINDRAFT_171933</name>
</gene>
<feature type="non-terminal residue" evidence="1">
    <location>
        <position position="118"/>
    </location>
</feature>
<sequence length="118" mass="13150">MDPQGVHPRESLRTHGAGPRYIDVLFLDVPFKGCPRHHVVGTTMPTTLVVGGVCADPVLIPQMGIEVPSLQRRVAHHFVVRPPATLYRLIDTEPNECDHFLYSPVLVESVRHRSILEG</sequence>
<evidence type="ECO:0000313" key="1">
    <source>
        <dbReference type="EMBL" id="KIJ11140.1"/>
    </source>
</evidence>
<organism evidence="1 2">
    <name type="scientific">Paxillus involutus ATCC 200175</name>
    <dbReference type="NCBI Taxonomy" id="664439"/>
    <lineage>
        <taxon>Eukaryota</taxon>
        <taxon>Fungi</taxon>
        <taxon>Dikarya</taxon>
        <taxon>Basidiomycota</taxon>
        <taxon>Agaricomycotina</taxon>
        <taxon>Agaricomycetes</taxon>
        <taxon>Agaricomycetidae</taxon>
        <taxon>Boletales</taxon>
        <taxon>Paxilineae</taxon>
        <taxon>Paxillaceae</taxon>
        <taxon>Paxillus</taxon>
    </lineage>
</organism>
<dbReference type="AlphaFoldDB" id="A0A0C9T618"/>